<accession>A0AB33J706</accession>
<dbReference type="AlphaFoldDB" id="A0AB33J706"/>
<sequence>MLLTLVSHAQHQTILVDSSIVSYYIGNDKVSVITYTLHNKSNCNIWLWFSKDNRKIPNEEKIREHFFTQGKERTSLFQIGFESNATFEWELFHTLIKVIKGGKDFTISFMCDSYDIPKFTYSEFLSHIVILSENLVLSELHLNQNVFAPNFFYNKNFIIIPLKSFLGYK</sequence>
<gene>
    <name evidence="1" type="ORF">GTC17260_06360</name>
</gene>
<dbReference type="EMBL" id="AP035788">
    <property type="protein sequence ID" value="BFO78001.1"/>
    <property type="molecule type" value="Genomic_DNA"/>
</dbReference>
<proteinExistence type="predicted"/>
<organism evidence="1">
    <name type="scientific">Prevotella sp. GTC17260</name>
    <dbReference type="NCBI Taxonomy" id="3236796"/>
    <lineage>
        <taxon>Bacteria</taxon>
        <taxon>Pseudomonadati</taxon>
        <taxon>Bacteroidota</taxon>
        <taxon>Bacteroidia</taxon>
        <taxon>Bacteroidales</taxon>
        <taxon>Prevotellaceae</taxon>
        <taxon>Prevotella</taxon>
    </lineage>
</organism>
<reference evidence="1" key="1">
    <citation type="submission" date="2024-07" db="EMBL/GenBank/DDBJ databases">
        <title>Complete genome sequence of Prevotella sp. YM-2024 GTC17260.</title>
        <authorList>
            <person name="Hayashi M."/>
            <person name="Muto Y."/>
            <person name="Tanaka K."/>
            <person name="Niwa H."/>
        </authorList>
    </citation>
    <scope>NUCLEOTIDE SEQUENCE</scope>
    <source>
        <strain evidence="1">GTC17260</strain>
    </source>
</reference>
<name>A0AB33J706_9BACT</name>
<evidence type="ECO:0000313" key="1">
    <source>
        <dbReference type="EMBL" id="BFO78001.1"/>
    </source>
</evidence>
<protein>
    <submittedName>
        <fullName evidence="1">Uncharacterized protein</fullName>
    </submittedName>
</protein>